<keyword evidence="3" id="KW-1185">Reference proteome</keyword>
<proteinExistence type="predicted"/>
<organism evidence="2 3">
    <name type="scientific">Hathewaya proteolytica DSM 3090</name>
    <dbReference type="NCBI Taxonomy" id="1121331"/>
    <lineage>
        <taxon>Bacteria</taxon>
        <taxon>Bacillati</taxon>
        <taxon>Bacillota</taxon>
        <taxon>Clostridia</taxon>
        <taxon>Eubacteriales</taxon>
        <taxon>Clostridiaceae</taxon>
        <taxon>Hathewaya</taxon>
    </lineage>
</organism>
<evidence type="ECO:0000313" key="2">
    <source>
        <dbReference type="EMBL" id="SHK23883.1"/>
    </source>
</evidence>
<gene>
    <name evidence="2" type="ORF">SAMN02745248_02131</name>
</gene>
<dbReference type="Proteomes" id="UP000183952">
    <property type="component" value="Unassembled WGS sequence"/>
</dbReference>
<reference evidence="2 3" key="1">
    <citation type="submission" date="2016-11" db="EMBL/GenBank/DDBJ databases">
        <authorList>
            <person name="Jaros S."/>
            <person name="Januszkiewicz K."/>
            <person name="Wedrychowicz H."/>
        </authorList>
    </citation>
    <scope>NUCLEOTIDE SEQUENCE [LARGE SCALE GENOMIC DNA]</scope>
    <source>
        <strain evidence="2 3">DSM 3090</strain>
    </source>
</reference>
<keyword evidence="1" id="KW-0175">Coiled coil</keyword>
<evidence type="ECO:0000313" key="3">
    <source>
        <dbReference type="Proteomes" id="UP000183952"/>
    </source>
</evidence>
<feature type="coiled-coil region" evidence="1">
    <location>
        <begin position="97"/>
        <end position="124"/>
    </location>
</feature>
<sequence>MKDFFNLSYNELIFLCAILANEISNCLTSNEQSILGNFLEGLGQNILIANSVSSSYPPQSNGPNFGTPGVGQYGSVYRYGFKVDSKSDDTIFQQNLSEENRKIINDMEMKIEELQKKVEELEKKTI</sequence>
<accession>A0A1M6QUU0</accession>
<evidence type="ECO:0000256" key="1">
    <source>
        <dbReference type="SAM" id="Coils"/>
    </source>
</evidence>
<dbReference type="AlphaFoldDB" id="A0A1M6QUU0"/>
<protein>
    <submittedName>
        <fullName evidence="2">Uncharacterized protein</fullName>
    </submittedName>
</protein>
<name>A0A1M6QUU0_9CLOT</name>
<dbReference type="OrthoDB" id="2084441at2"/>
<dbReference type="EMBL" id="FRAD01000018">
    <property type="protein sequence ID" value="SHK23883.1"/>
    <property type="molecule type" value="Genomic_DNA"/>
</dbReference>
<dbReference type="RefSeq" id="WP_072904068.1">
    <property type="nucleotide sequence ID" value="NZ_FRAD01000018.1"/>
</dbReference>
<dbReference type="STRING" id="1121331.SAMN02745248_02131"/>